<name>A0A0D3D8F7_BRAOL</name>
<sequence length="273" mass="30945">MGPHNQLIDMVTESQRVVSDCEVTAILILYGLPRIYLAHEMMHAYLRLNSSSSHTPAATASKTGACSDFEKKLVDFCKNQIETDDSPVYVREVLQEIVQACVMKMELNRSSSFVMCVSLLSLEKEREYMFEDISTISIKQKGFASRGGLPLQEKESCLNGNGSCHMCIWKTWRASLKRGGQDLVYYIRKDVPYEKADLREEREMFPWCVLLLGVEGDSKAFLWCHWCTLGADVLGEVFLRSGRLKPRFRGSLAKAVSLKRSVKIVAVEDNVLR</sequence>
<dbReference type="InterPro" id="IPR022087">
    <property type="entry name" value="DA1-like_dom"/>
</dbReference>
<protein>
    <recommendedName>
        <fullName evidence="1">Protein DA1-like domain-containing protein</fullName>
    </recommendedName>
</protein>
<dbReference type="eggNOG" id="KOG1703">
    <property type="taxonomic scope" value="Eukaryota"/>
</dbReference>
<dbReference type="EnsemblPlants" id="Bo7g064740.1">
    <property type="protein sequence ID" value="Bo7g064740.1"/>
    <property type="gene ID" value="Bo7g064740"/>
</dbReference>
<dbReference type="PANTHER" id="PTHR24209:SF28">
    <property type="entry name" value="PROTEIN DA1-RELATED 4-RELATED"/>
    <property type="match status" value="1"/>
</dbReference>
<accession>A0A0D3D8F7</accession>
<evidence type="ECO:0000313" key="3">
    <source>
        <dbReference type="Proteomes" id="UP000032141"/>
    </source>
</evidence>
<dbReference type="InterPro" id="IPR045218">
    <property type="entry name" value="DA1-like"/>
</dbReference>
<dbReference type="PANTHER" id="PTHR24209">
    <property type="entry name" value="PROTEIN DA1-RELATED 2"/>
    <property type="match status" value="1"/>
</dbReference>
<reference evidence="2" key="2">
    <citation type="submission" date="2015-03" db="UniProtKB">
        <authorList>
            <consortium name="EnsemblPlants"/>
        </authorList>
    </citation>
    <scope>IDENTIFICATION</scope>
</reference>
<dbReference type="AlphaFoldDB" id="A0A0D3D8F7"/>
<feature type="domain" description="Protein DA1-like" evidence="1">
    <location>
        <begin position="1"/>
        <end position="52"/>
    </location>
</feature>
<keyword evidence="3" id="KW-1185">Reference proteome</keyword>
<proteinExistence type="predicted"/>
<dbReference type="Proteomes" id="UP000032141">
    <property type="component" value="Chromosome C7"/>
</dbReference>
<dbReference type="OMA" id="IYLAHEM"/>
<evidence type="ECO:0000313" key="2">
    <source>
        <dbReference type="EnsemblPlants" id="Bo7g064740.1"/>
    </source>
</evidence>
<dbReference type="STRING" id="109376.A0A0D3D8F7"/>
<reference evidence="2 3" key="1">
    <citation type="journal article" date="2014" name="Genome Biol.">
        <title>Transcriptome and methylome profiling reveals relics of genome dominance in the mesopolyploid Brassica oleracea.</title>
        <authorList>
            <person name="Parkin I.A."/>
            <person name="Koh C."/>
            <person name="Tang H."/>
            <person name="Robinson S.J."/>
            <person name="Kagale S."/>
            <person name="Clarke W.E."/>
            <person name="Town C.D."/>
            <person name="Nixon J."/>
            <person name="Krishnakumar V."/>
            <person name="Bidwell S.L."/>
            <person name="Denoeud F."/>
            <person name="Belcram H."/>
            <person name="Links M.G."/>
            <person name="Just J."/>
            <person name="Clarke C."/>
            <person name="Bender T."/>
            <person name="Huebert T."/>
            <person name="Mason A.S."/>
            <person name="Pires J.C."/>
            <person name="Barker G."/>
            <person name="Moore J."/>
            <person name="Walley P.G."/>
            <person name="Manoli S."/>
            <person name="Batley J."/>
            <person name="Edwards D."/>
            <person name="Nelson M.N."/>
            <person name="Wang X."/>
            <person name="Paterson A.H."/>
            <person name="King G."/>
            <person name="Bancroft I."/>
            <person name="Chalhoub B."/>
            <person name="Sharpe A.G."/>
        </authorList>
    </citation>
    <scope>NUCLEOTIDE SEQUENCE</scope>
    <source>
        <strain evidence="2 3">cv. TO1000</strain>
    </source>
</reference>
<dbReference type="Pfam" id="PF12315">
    <property type="entry name" value="DA1-like"/>
    <property type="match status" value="1"/>
</dbReference>
<dbReference type="Gramene" id="Bo7g064740.1">
    <property type="protein sequence ID" value="Bo7g064740.1"/>
    <property type="gene ID" value="Bo7g064740"/>
</dbReference>
<evidence type="ECO:0000259" key="1">
    <source>
        <dbReference type="Pfam" id="PF12315"/>
    </source>
</evidence>
<dbReference type="HOGENOM" id="CLU_1020652_0_0_1"/>
<organism evidence="2 3">
    <name type="scientific">Brassica oleracea var. oleracea</name>
    <dbReference type="NCBI Taxonomy" id="109376"/>
    <lineage>
        <taxon>Eukaryota</taxon>
        <taxon>Viridiplantae</taxon>
        <taxon>Streptophyta</taxon>
        <taxon>Embryophyta</taxon>
        <taxon>Tracheophyta</taxon>
        <taxon>Spermatophyta</taxon>
        <taxon>Magnoliopsida</taxon>
        <taxon>eudicotyledons</taxon>
        <taxon>Gunneridae</taxon>
        <taxon>Pentapetalae</taxon>
        <taxon>rosids</taxon>
        <taxon>malvids</taxon>
        <taxon>Brassicales</taxon>
        <taxon>Brassicaceae</taxon>
        <taxon>Brassiceae</taxon>
        <taxon>Brassica</taxon>
    </lineage>
</organism>
<dbReference type="GO" id="GO:0043130">
    <property type="term" value="F:ubiquitin binding"/>
    <property type="evidence" value="ECO:0007669"/>
    <property type="project" value="TreeGrafter"/>
</dbReference>